<evidence type="ECO:0000256" key="1">
    <source>
        <dbReference type="SAM" id="MobiDB-lite"/>
    </source>
</evidence>
<feature type="region of interest" description="Disordered" evidence="1">
    <location>
        <begin position="559"/>
        <end position="586"/>
    </location>
</feature>
<name>A0A426SGA4_9MICO</name>
<proteinExistence type="predicted"/>
<feature type="region of interest" description="Disordered" evidence="1">
    <location>
        <begin position="501"/>
        <end position="521"/>
    </location>
</feature>
<organism evidence="3 4">
    <name type="scientific">Brachybacterium paraconglomeratum</name>
    <dbReference type="NCBI Taxonomy" id="173362"/>
    <lineage>
        <taxon>Bacteria</taxon>
        <taxon>Bacillati</taxon>
        <taxon>Actinomycetota</taxon>
        <taxon>Actinomycetes</taxon>
        <taxon>Micrococcales</taxon>
        <taxon>Dermabacteraceae</taxon>
        <taxon>Brachybacterium</taxon>
    </lineage>
</organism>
<reference evidence="3 4" key="1">
    <citation type="submission" date="2018-07" db="EMBL/GenBank/DDBJ databases">
        <title>Brachybacteriurn paraconglorneratum KCTC 9916.</title>
        <authorList>
            <person name="Li Y."/>
        </authorList>
    </citation>
    <scope>NUCLEOTIDE SEQUENCE [LARGE SCALE GENOMIC DNA]</scope>
    <source>
        <strain evidence="3 4">KCTC 9916</strain>
    </source>
</reference>
<dbReference type="Proteomes" id="UP000274327">
    <property type="component" value="Unassembled WGS sequence"/>
</dbReference>
<dbReference type="InterPro" id="IPR052189">
    <property type="entry name" value="L-asp_N-monooxygenase_NS-form"/>
</dbReference>
<evidence type="ECO:0000313" key="3">
    <source>
        <dbReference type="EMBL" id="RRR17009.1"/>
    </source>
</evidence>
<feature type="domain" description="FAD-dependent urate hydroxylase HpyO/Asp monooxygenase CreE-like FAD/NAD(P)-binding" evidence="2">
    <location>
        <begin position="15"/>
        <end position="174"/>
    </location>
</feature>
<comment type="caution">
    <text evidence="3">The sequence shown here is derived from an EMBL/GenBank/DDBJ whole genome shotgun (WGS) entry which is preliminary data.</text>
</comment>
<dbReference type="PANTHER" id="PTHR40254:SF1">
    <property type="entry name" value="BLR0577 PROTEIN"/>
    <property type="match status" value="1"/>
</dbReference>
<gene>
    <name evidence="3" type="ORF">DS079_16470</name>
</gene>
<dbReference type="AlphaFoldDB" id="A0A426SGA4"/>
<sequence>MVDSAPASYQPLSLAVVGDGPKALFALEELCAQLSDATCHDSLRTLEITVVAPGPVEGTGAAYDVTQPHSLRLNVDATLLDVPATGTSPSFRDWVAAAHPTLVSATYPPRAVVGEYLHARWLRMLADMARTGVTARTVSDRAVSLRRTVGAWEIVTASHGALPPVEEILLATGHAAEHSGALARTWSSTIPLRPAVLPAAEMLGSHDVPPGARVALRGSALTFIDAALVLTLERGGRFTPRADGVPGLLHRRGSEEPLVLLPTARHGRLLDAKPDPRLPLPAGVSRAVAEGARRLGSTERTDVGPDAVIDLVLDVATAALAAAGTDLRLGREAVEGALASGSDPDLHRGPGHAEDALRRSVEIGRGGRAPGPAWILGRVWAGLYRPLTLAVRGSAAPAEEWARFRRASQVLERFAFGPPLEVAEMLLAMIGSGALDLSWVDAGTRITASGIEGTPLGHAPPDVVVDAVLAPPGIVGILDPLSRALVDQGLVEVRPARRGAAVDHDGTALAGDRPGGRSQRQEGLALLGRPTEDHVIGHDTLNRHLHDEPRLWAARITSRLRRTDAGPSAPPRPTTTTTPERRIGSR</sequence>
<dbReference type="PANTHER" id="PTHR40254">
    <property type="entry name" value="BLR0577 PROTEIN"/>
    <property type="match status" value="1"/>
</dbReference>
<evidence type="ECO:0000259" key="2">
    <source>
        <dbReference type="Pfam" id="PF13454"/>
    </source>
</evidence>
<evidence type="ECO:0000313" key="4">
    <source>
        <dbReference type="Proteomes" id="UP000274327"/>
    </source>
</evidence>
<protein>
    <submittedName>
        <fullName evidence="3">Amino acid decarboxylase</fullName>
    </submittedName>
</protein>
<dbReference type="EMBL" id="QOCI01000020">
    <property type="protein sequence ID" value="RRR17009.1"/>
    <property type="molecule type" value="Genomic_DNA"/>
</dbReference>
<dbReference type="Pfam" id="PF13454">
    <property type="entry name" value="NAD_binding_9"/>
    <property type="match status" value="1"/>
</dbReference>
<accession>A0A426SGA4</accession>
<dbReference type="GeneID" id="78122611"/>
<dbReference type="InterPro" id="IPR038732">
    <property type="entry name" value="HpyO/CreE_NAD-binding"/>
</dbReference>
<keyword evidence="4" id="KW-1185">Reference proteome</keyword>
<dbReference type="RefSeq" id="WP_126988851.1">
    <property type="nucleotide sequence ID" value="NZ_JALXWX010000088.1"/>
</dbReference>